<dbReference type="SUPFAM" id="SSF110857">
    <property type="entry name" value="Gamma-glutamyl cyclotransferase-like"/>
    <property type="match status" value="1"/>
</dbReference>
<dbReference type="AlphaFoldDB" id="A0AAV2Q2I5"/>
<dbReference type="InterPro" id="IPR013024">
    <property type="entry name" value="GGCT-like"/>
</dbReference>
<reference evidence="7 8" key="1">
    <citation type="submission" date="2024-05" db="EMBL/GenBank/DDBJ databases">
        <authorList>
            <person name="Wallberg A."/>
        </authorList>
    </citation>
    <scope>NUCLEOTIDE SEQUENCE [LARGE SCALE GENOMIC DNA]</scope>
</reference>
<evidence type="ECO:0000256" key="1">
    <source>
        <dbReference type="ARBA" id="ARBA00009662"/>
    </source>
</evidence>
<evidence type="ECO:0000256" key="3">
    <source>
        <dbReference type="ARBA" id="ARBA00023239"/>
    </source>
</evidence>
<dbReference type="PANTHER" id="PTHR12192:SF2">
    <property type="entry name" value="GLUTATHIONE-SPECIFIC GAMMA-GLUTAMYLCYCLOTRANSFERASE 2"/>
    <property type="match status" value="1"/>
</dbReference>
<evidence type="ECO:0000313" key="8">
    <source>
        <dbReference type="Proteomes" id="UP001497623"/>
    </source>
</evidence>
<evidence type="ECO:0000256" key="5">
    <source>
        <dbReference type="ARBA" id="ARBA00045227"/>
    </source>
</evidence>
<accession>A0AAV2Q2I5</accession>
<evidence type="ECO:0000256" key="2">
    <source>
        <dbReference type="ARBA" id="ARBA00012344"/>
    </source>
</evidence>
<evidence type="ECO:0000256" key="4">
    <source>
        <dbReference type="ARBA" id="ARBA00043195"/>
    </source>
</evidence>
<gene>
    <name evidence="7" type="ORF">MNOR_LOCUS6839</name>
</gene>
<feature type="non-terminal residue" evidence="7">
    <location>
        <position position="1"/>
    </location>
</feature>
<dbReference type="GO" id="GO:0005737">
    <property type="term" value="C:cytoplasm"/>
    <property type="evidence" value="ECO:0007669"/>
    <property type="project" value="TreeGrafter"/>
</dbReference>
<dbReference type="Proteomes" id="UP001497623">
    <property type="component" value="Unassembled WGS sequence"/>
</dbReference>
<dbReference type="Gene3D" id="3.10.490.10">
    <property type="entry name" value="Gamma-glutamyl cyclotransferase-like"/>
    <property type="match status" value="1"/>
</dbReference>
<dbReference type="CDD" id="cd06661">
    <property type="entry name" value="GGCT_like"/>
    <property type="match status" value="1"/>
</dbReference>
<sequence>FVIMWVFGYGSLTWRPGFPYLQRVVGYISGYERRFWQNSLPCRGAPDKPGRVPLLVPSEDPNARVWGTAYEIPEDQEAPIRAQLDDRERLYTNRKYLSVYDNNHRIIVSSALVYIGHNAGYDMPLDALAQHIADCHGTRGSNADYLFKLAEFMRSEVPDETDEHLFALEAQVKYILEKRKNIKDTS</sequence>
<dbReference type="InterPro" id="IPR006840">
    <property type="entry name" value="ChaC"/>
</dbReference>
<dbReference type="GO" id="GO:0061928">
    <property type="term" value="F:glutathione specific gamma-glutamylcyclotransferase activity"/>
    <property type="evidence" value="ECO:0007669"/>
    <property type="project" value="UniProtKB-EC"/>
</dbReference>
<dbReference type="Pfam" id="PF04752">
    <property type="entry name" value="ChaC"/>
    <property type="match status" value="1"/>
</dbReference>
<comment type="function">
    <text evidence="5">Catalyzes the cleavage of glutathione into 5-oxo-L-proline and a Cys-Gly dipeptide. Acts specifically on glutathione, but not on other gamma-glutamyl peptides.</text>
</comment>
<dbReference type="InterPro" id="IPR036568">
    <property type="entry name" value="GGCT-like_sf"/>
</dbReference>
<protein>
    <recommendedName>
        <fullName evidence="2">glutathione-specific gamma-glutamylcyclotransferase</fullName>
        <ecNumber evidence="2">4.3.2.7</ecNumber>
    </recommendedName>
    <alternativeName>
        <fullName evidence="4">Cation transport regulator-like protein 2</fullName>
    </alternativeName>
</protein>
<dbReference type="PANTHER" id="PTHR12192">
    <property type="entry name" value="CATION TRANSPORT PROTEIN CHAC-RELATED"/>
    <property type="match status" value="1"/>
</dbReference>
<feature type="non-terminal residue" evidence="7">
    <location>
        <position position="186"/>
    </location>
</feature>
<organism evidence="7 8">
    <name type="scientific">Meganyctiphanes norvegica</name>
    <name type="common">Northern krill</name>
    <name type="synonym">Thysanopoda norvegica</name>
    <dbReference type="NCBI Taxonomy" id="48144"/>
    <lineage>
        <taxon>Eukaryota</taxon>
        <taxon>Metazoa</taxon>
        <taxon>Ecdysozoa</taxon>
        <taxon>Arthropoda</taxon>
        <taxon>Crustacea</taxon>
        <taxon>Multicrustacea</taxon>
        <taxon>Malacostraca</taxon>
        <taxon>Eumalacostraca</taxon>
        <taxon>Eucarida</taxon>
        <taxon>Euphausiacea</taxon>
        <taxon>Euphausiidae</taxon>
        <taxon>Meganyctiphanes</taxon>
    </lineage>
</organism>
<dbReference type="EC" id="4.3.2.7" evidence="2"/>
<dbReference type="GO" id="GO:0006751">
    <property type="term" value="P:glutathione catabolic process"/>
    <property type="evidence" value="ECO:0007669"/>
    <property type="project" value="InterPro"/>
</dbReference>
<evidence type="ECO:0000256" key="6">
    <source>
        <dbReference type="ARBA" id="ARBA00048073"/>
    </source>
</evidence>
<name>A0AAV2Q2I5_MEGNR</name>
<dbReference type="EMBL" id="CAXKWB010002902">
    <property type="protein sequence ID" value="CAL4067957.1"/>
    <property type="molecule type" value="Genomic_DNA"/>
</dbReference>
<keyword evidence="3" id="KW-0456">Lyase</keyword>
<evidence type="ECO:0000313" key="7">
    <source>
        <dbReference type="EMBL" id="CAL4067957.1"/>
    </source>
</evidence>
<comment type="similarity">
    <text evidence="1">Belongs to the gamma-glutamylcyclotransferase family. ChaC subfamily.</text>
</comment>
<keyword evidence="8" id="KW-1185">Reference proteome</keyword>
<comment type="caution">
    <text evidence="7">The sequence shown here is derived from an EMBL/GenBank/DDBJ whole genome shotgun (WGS) entry which is preliminary data.</text>
</comment>
<comment type="catalytic activity">
    <reaction evidence="6">
        <text>glutathione = L-cysteinylglycine + 5-oxo-L-proline</text>
        <dbReference type="Rhea" id="RHEA:47724"/>
        <dbReference type="ChEBI" id="CHEBI:57925"/>
        <dbReference type="ChEBI" id="CHEBI:58402"/>
        <dbReference type="ChEBI" id="CHEBI:61694"/>
        <dbReference type="EC" id="4.3.2.7"/>
    </reaction>
</comment>
<proteinExistence type="inferred from homology"/>